<dbReference type="InterPro" id="IPR027417">
    <property type="entry name" value="P-loop_NTPase"/>
</dbReference>
<dbReference type="HOGENOM" id="CLU_016228_0_0_9"/>
<dbReference type="Pfam" id="PF12846">
    <property type="entry name" value="AAA_10"/>
    <property type="match status" value="1"/>
</dbReference>
<dbReference type="InterPro" id="IPR016628">
    <property type="entry name" value="ATPase_SAG2001_prd"/>
</dbReference>
<dbReference type="Proteomes" id="UP000002512">
    <property type="component" value="Chromosome"/>
</dbReference>
<protein>
    <submittedName>
        <fullName evidence="1">Conjugative transposon protein</fullName>
    </submittedName>
</protein>
<dbReference type="EMBL" id="AE014133">
    <property type="protein sequence ID" value="AAN57971.1"/>
    <property type="molecule type" value="Genomic_DNA"/>
</dbReference>
<dbReference type="Gene3D" id="3.40.50.300">
    <property type="entry name" value="P-loop containing nucleotide triphosphate hydrolases"/>
    <property type="match status" value="2"/>
</dbReference>
<dbReference type="RefSeq" id="WP_002310789.1">
    <property type="nucleotide sequence ID" value="NC_004350.2"/>
</dbReference>
<dbReference type="PANTHER" id="PTHR30121">
    <property type="entry name" value="UNCHARACTERIZED PROTEIN YJGR-RELATED"/>
    <property type="match status" value="1"/>
</dbReference>
<dbReference type="SUPFAM" id="SSF52540">
    <property type="entry name" value="P-loop containing nucleoside triphosphate hydrolases"/>
    <property type="match status" value="1"/>
</dbReference>
<evidence type="ECO:0000313" key="1">
    <source>
        <dbReference type="EMBL" id="AAN57971.1"/>
    </source>
</evidence>
<dbReference type="STRING" id="210007.SMU_198c"/>
<dbReference type="PIRSF" id="PIRSF015040">
    <property type="entry name" value="ATPase_SAG2001_prd"/>
    <property type="match status" value="1"/>
</dbReference>
<name>Q8DW76_STRMU</name>
<reference evidence="1 2" key="1">
    <citation type="journal article" date="2002" name="Proc. Natl. Acad. Sci. U.S.A.">
        <title>Genome sequence of Streptococcus mutans UA159, a cariogenic dental pathogen.</title>
        <authorList>
            <person name="Ajdic D."/>
            <person name="McShan W.M."/>
            <person name="McLaughlin R.E."/>
            <person name="Savic G."/>
            <person name="Chang J."/>
            <person name="Carson M.B."/>
            <person name="Primeaux C."/>
            <person name="Tian R."/>
            <person name="Kenton S."/>
            <person name="Jia H."/>
            <person name="Lin S."/>
            <person name="Qian Y."/>
            <person name="Li S."/>
            <person name="Zhu H."/>
            <person name="Najar F."/>
            <person name="Lai H."/>
            <person name="White J."/>
            <person name="Roe B.A."/>
            <person name="Ferretti J.J."/>
        </authorList>
    </citation>
    <scope>NUCLEOTIDE SEQUENCE [LARGE SCALE GENOMIC DNA]</scope>
    <source>
        <strain evidence="2">ATCC 700610 / UA159</strain>
    </source>
</reference>
<dbReference type="InterPro" id="IPR051162">
    <property type="entry name" value="T4SS_component"/>
</dbReference>
<evidence type="ECO:0000313" key="2">
    <source>
        <dbReference type="Proteomes" id="UP000002512"/>
    </source>
</evidence>
<keyword evidence="2" id="KW-1185">Reference proteome</keyword>
<gene>
    <name evidence="1" type="ordered locus">SMU_198c</name>
</gene>
<organism evidence="1 2">
    <name type="scientific">Streptococcus mutans serotype c (strain ATCC 700610 / UA159)</name>
    <dbReference type="NCBI Taxonomy" id="210007"/>
    <lineage>
        <taxon>Bacteria</taxon>
        <taxon>Bacillati</taxon>
        <taxon>Bacillota</taxon>
        <taxon>Bacilli</taxon>
        <taxon>Lactobacillales</taxon>
        <taxon>Streptococcaceae</taxon>
        <taxon>Streptococcus</taxon>
    </lineage>
</organism>
<dbReference type="OrthoDB" id="1647424at2"/>
<dbReference type="PATRIC" id="fig|210007.7.peg.170"/>
<dbReference type="AlphaFoldDB" id="Q8DW76"/>
<dbReference type="KEGG" id="smu:SMU_198c"/>
<dbReference type="PANTHER" id="PTHR30121:SF6">
    <property type="entry name" value="SLR6007 PROTEIN"/>
    <property type="match status" value="1"/>
</dbReference>
<sequence>MLENVIDNSVLHNKILDLKDNLMLMEDGSVFALYEIPAHIMNMVDDKKKERLKHGTSYAIGNLQPYEDFDIAMVPFPLDLENKYLQLSKDIADDDTADFAYYMLDKSYTSLYANQELYEYHYFMSIPLKSLSISIDLKKVLKTTLDSTVRGFAKFLGQGISVLEGWEKDYSLMVEELEKQLTSLKPIRLTTKENIFINSYFYIRGLDIDREHQVKLVESYIDNIDDVSVSYENYNILTIHCEDRKHYIAMLPLAYEPENMSYLHLIEQIHSFNFPVEVFTKAKFAKTKGTPFNNIRFKVRQARKFLKNTEEESFEADSVDKKSTSRSKYLVEDAEQKIDEKVPMLNYLQTFLVFDNDLDVLKRKIDIIVDALKFCKIRLSRATADQFYLYYKNRFGTILEPQDKNFIQPVEIDGFCENLFFIDRKIGQDIGFYLGRIDSEMDSWVADPDEALKASNKLFFLNPFQANKVGIKGKANSNPNTQLSGDTGEGKSFAAKLIHLYSSFLKVKTLYIDPKLEMEANYKRVLKEFEEQDVYPEIQKYIRSLSFATLDSTKNENLGVLDPLVFLPKKRAKGLIVSMIGELIKYDSHISFKTELSHQLSLFADRRARGEQVGTLTVLKELYNHSERQDVRDTAESLIEDIKDSILGLVFSDGKNQAVDLNARNVILGVSGLDLPQDDSIVHSDLTLQQRYSLVIMYALGEFVIQFAERDYKEHTLEIVDEAWFLETSAVGRGIFNRMKRLNRRFNNFLYFVSQEIDDSNRGKDEKTAFGSYFCFRNDDSTKVDSILRRLGVQPTEESRKWFDNLSLGQCLYRDSANRVERVTFDGLFPEVKELFKTVENDSLEAI</sequence>
<dbReference type="eggNOG" id="COG0433">
    <property type="taxonomic scope" value="Bacteria"/>
</dbReference>
<accession>Q8DW76</accession>
<proteinExistence type="predicted"/>
<dbReference type="PhylomeDB" id="Q8DW76"/>